<feature type="compositionally biased region" description="Basic and acidic residues" evidence="8">
    <location>
        <begin position="617"/>
        <end position="634"/>
    </location>
</feature>
<feature type="compositionally biased region" description="Acidic residues" evidence="8">
    <location>
        <begin position="294"/>
        <end position="312"/>
    </location>
</feature>
<sequence>MYPMYQGYGAPNQNRGPGFPPPQQIKPEPLDWNLVSILDPVIIQKVKDFDSLQKIVTNFLAANFTPNCSKILQNPLALRLCQLLQLGFQFMDESQRELKKIIDENAVYKQKMINALKKLKSKLQQTEEKLKIKSIPYDKCPICSKKFKSIDYVDKHIISKHEELLDCWECIRGRKKPEKEPELQLVLEEIARLRASIKQGNISTNQNSEDQLWINSEQSRNQNASEELDEAAQTLSESVKLWNEVNRFDIFNKPSNYVPPSEISNPQRPFFVEEKDIHENEADALALFAAEGGESQETENNQEEEEEIDESDIPPSLGLPQVNANLQPEQPQRLFGPSPAKDKEKLIKAAKKFVYKPQKPILETAKKSEISDSIDHVRKQAAAQVKRFTNAINGDAITPTFVRRNIAINDPDYADLRNYIQSRLEHEYPLSGDKLESQIAPRISNNGESRPINFNLIKTGELNDESRSGVLSEITASDIHEDAQDELPSFSYETLDPPNSPTIISTAAPIVGIPMNEPEQTISIVEEDISPKTDSSNDYSDTGGLSDMPNPPHDMFNASDPLKNQQNVENKQNSPQIKQNLDAKPQVIEQKPKIIETKPKQEELKPKIEVKQNSPEIKPKVTENKPKQVESKPKLEELKQIKPKIEEKKSNVVTQFDIRPDIKQNEPIKQNVVPEETNMTFDDAPHDSLLELEQIFKPKQSPEENKNIEDQNNSLLLQSNVLEELSSGSHSENEDITSISQNEQIQNPSFFSPIQKKQTEVNAHISVSSILPKPKTEKKKKEKVPQIKTDLDNVLETISKSPPSKSSSSESEEFSSKPEPAKQKPPSIQITNEVSIDSPLPPKKDILMTPPRVLPVQKRKTPQQLPILPVQDDEEFTFEESPGNSPVRNNSSSFINTSSPRPHVSMSPSAMSPTKRRKIIVVHEDIPAEPSSDINLEISDFHEEISRREDSSMIEGSFTEDLARVESVNDIVFPVSPSTKKKNSPPKNSSPQQKRKLSPRRQIEASKSDISSIDFNYHDDHSSSGSLSDDGSFNITEELRKLDECHKKNEIEDIASNLFIKSPPVPQPKSRLSSKQVVQLTEQPSDDQSSFLLKNRVLLGVKNSTIDDESTGFSLLNDKQQDSKHIRRSKKTKQQTFGK</sequence>
<dbReference type="EMBL" id="DS113720">
    <property type="protein sequence ID" value="EAX97323.1"/>
    <property type="molecule type" value="Genomic_DNA"/>
</dbReference>
<keyword evidence="5" id="KW-0963">Cytoplasm</keyword>
<feature type="region of interest" description="Disordered" evidence="8">
    <location>
        <begin position="974"/>
        <end position="1032"/>
    </location>
</feature>
<keyword evidence="4 7" id="KW-0175">Coiled coil</keyword>
<evidence type="ECO:0000256" key="1">
    <source>
        <dbReference type="ARBA" id="ARBA00004114"/>
    </source>
</evidence>
<dbReference type="PANTHER" id="PTHR21502">
    <property type="entry name" value="ZINC FINGER PROTEIN DZIP1"/>
    <property type="match status" value="1"/>
</dbReference>
<feature type="coiled-coil region" evidence="7">
    <location>
        <begin position="91"/>
        <end position="133"/>
    </location>
</feature>
<dbReference type="GO" id="GO:0005737">
    <property type="term" value="C:cytoplasm"/>
    <property type="evidence" value="ECO:0000318"/>
    <property type="project" value="GO_Central"/>
</dbReference>
<feature type="region of interest" description="Disordered" evidence="8">
    <location>
        <begin position="665"/>
        <end position="917"/>
    </location>
</feature>
<feature type="compositionally biased region" description="Basic and acidic residues" evidence="8">
    <location>
        <begin position="683"/>
        <end position="709"/>
    </location>
</feature>
<name>A2FCP8_TRIV3</name>
<feature type="compositionally biased region" description="Polar residues" evidence="8">
    <location>
        <begin position="736"/>
        <end position="756"/>
    </location>
</feature>
<dbReference type="VEuPathDB" id="TrichDB:TVAG_048240"/>
<feature type="region of interest" description="Disordered" evidence="8">
    <location>
        <begin position="292"/>
        <end position="341"/>
    </location>
</feature>
<dbReference type="PROSITE" id="PS00028">
    <property type="entry name" value="ZINC_FINGER_C2H2_1"/>
    <property type="match status" value="1"/>
</dbReference>
<feature type="compositionally biased region" description="Polar residues" evidence="8">
    <location>
        <begin position="826"/>
        <end position="835"/>
    </location>
</feature>
<dbReference type="GO" id="GO:0005814">
    <property type="term" value="C:centriole"/>
    <property type="evidence" value="ECO:0007669"/>
    <property type="project" value="UniProtKB-SubCell"/>
</dbReference>
<gene>
    <name evidence="10" type="ORF">TVAG_048240</name>
</gene>
<dbReference type="Pfam" id="PF13815">
    <property type="entry name" value="Dzip-like_N"/>
    <property type="match status" value="1"/>
</dbReference>
<evidence type="ECO:0000256" key="4">
    <source>
        <dbReference type="ARBA" id="ARBA00023054"/>
    </source>
</evidence>
<organism evidence="10 11">
    <name type="scientific">Trichomonas vaginalis (strain ATCC PRA-98 / G3)</name>
    <dbReference type="NCBI Taxonomy" id="412133"/>
    <lineage>
        <taxon>Eukaryota</taxon>
        <taxon>Metamonada</taxon>
        <taxon>Parabasalia</taxon>
        <taxon>Trichomonadida</taxon>
        <taxon>Trichomonadidae</taxon>
        <taxon>Trichomonas</taxon>
    </lineage>
</organism>
<feature type="compositionally biased region" description="Polar residues" evidence="8">
    <location>
        <begin position="882"/>
        <end position="912"/>
    </location>
</feature>
<accession>A2FCP8</accession>
<dbReference type="Proteomes" id="UP000001542">
    <property type="component" value="Unassembled WGS sequence"/>
</dbReference>
<proteinExistence type="inferred from homology"/>
<evidence type="ECO:0000256" key="5">
    <source>
        <dbReference type="ARBA" id="ARBA00023212"/>
    </source>
</evidence>
<feature type="domain" description="C2H2-type" evidence="9">
    <location>
        <begin position="140"/>
        <end position="161"/>
    </location>
</feature>
<reference evidence="10" key="1">
    <citation type="submission" date="2006-10" db="EMBL/GenBank/DDBJ databases">
        <authorList>
            <person name="Amadeo P."/>
            <person name="Zhao Q."/>
            <person name="Wortman J."/>
            <person name="Fraser-Liggett C."/>
            <person name="Carlton J."/>
        </authorList>
    </citation>
    <scope>NUCLEOTIDE SEQUENCE</scope>
    <source>
        <strain evidence="10">G3</strain>
    </source>
</reference>
<dbReference type="VEuPathDB" id="TrichDB:TVAGG3_0287470"/>
<feature type="region of interest" description="Disordered" evidence="8">
    <location>
        <begin position="1118"/>
        <end position="1139"/>
    </location>
</feature>
<evidence type="ECO:0000259" key="9">
    <source>
        <dbReference type="PROSITE" id="PS00028"/>
    </source>
</evidence>
<dbReference type="SMR" id="A2FCP8"/>
<dbReference type="InterPro" id="IPR032714">
    <property type="entry name" value="DZIP1_N"/>
</dbReference>
<keyword evidence="5" id="KW-0206">Cytoskeleton</keyword>
<feature type="compositionally biased region" description="Low complexity" evidence="8">
    <location>
        <begin position="799"/>
        <end position="809"/>
    </location>
</feature>
<dbReference type="OrthoDB" id="342064at2759"/>
<feature type="compositionally biased region" description="Polar residues" evidence="8">
    <location>
        <begin position="562"/>
        <end position="579"/>
    </location>
</feature>
<feature type="compositionally biased region" description="Basic and acidic residues" evidence="8">
    <location>
        <begin position="595"/>
        <end position="610"/>
    </location>
</feature>
<keyword evidence="11" id="KW-1185">Reference proteome</keyword>
<evidence type="ECO:0000256" key="3">
    <source>
        <dbReference type="ARBA" id="ARBA00009131"/>
    </source>
</evidence>
<evidence type="ECO:0000256" key="7">
    <source>
        <dbReference type="SAM" id="Coils"/>
    </source>
</evidence>
<protein>
    <submittedName>
        <fullName evidence="10">Zinc finger, C2H2 type family protein</fullName>
    </submittedName>
</protein>
<dbReference type="KEGG" id="tva:4755104"/>
<feature type="region of interest" description="Disordered" evidence="8">
    <location>
        <begin position="595"/>
        <end position="634"/>
    </location>
</feature>
<dbReference type="InParanoid" id="A2FCP8"/>
<feature type="coiled-coil region" evidence="7">
    <location>
        <begin position="214"/>
        <end position="241"/>
    </location>
</feature>
<feature type="region of interest" description="Disordered" evidence="8">
    <location>
        <begin position="527"/>
        <end position="580"/>
    </location>
</feature>
<dbReference type="AlphaFoldDB" id="A2FCP8"/>
<dbReference type="RefSeq" id="XP_001310253.1">
    <property type="nucleotide sequence ID" value="XM_001310252.1"/>
</dbReference>
<evidence type="ECO:0000313" key="11">
    <source>
        <dbReference type="Proteomes" id="UP000001542"/>
    </source>
</evidence>
<evidence type="ECO:0000313" key="10">
    <source>
        <dbReference type="EMBL" id="EAX97323.1"/>
    </source>
</evidence>
<feature type="compositionally biased region" description="Low complexity" evidence="8">
    <location>
        <begin position="711"/>
        <end position="727"/>
    </location>
</feature>
<feature type="compositionally biased region" description="Low complexity" evidence="8">
    <location>
        <begin position="1023"/>
        <end position="1032"/>
    </location>
</feature>
<dbReference type="GO" id="GO:0008270">
    <property type="term" value="F:zinc ion binding"/>
    <property type="evidence" value="ECO:0007669"/>
    <property type="project" value="UniProtKB-KW"/>
</dbReference>
<evidence type="ECO:0000256" key="2">
    <source>
        <dbReference type="ARBA" id="ARBA00004120"/>
    </source>
</evidence>
<dbReference type="PANTHER" id="PTHR21502:SF3">
    <property type="entry name" value="CILIUM ASSEMBLY PROTEIN DZIP1L"/>
    <property type="match status" value="1"/>
</dbReference>
<comment type="subcellular location">
    <subcellularLocation>
        <location evidence="2">Cytoplasm</location>
        <location evidence="2">Cytoskeleton</location>
        <location evidence="2">Cilium basal body</location>
    </subcellularLocation>
    <subcellularLocation>
        <location evidence="1">Cytoplasm</location>
        <location evidence="1">Cytoskeleton</location>
        <location evidence="1">Microtubule organizing center</location>
        <location evidence="1">Centrosome</location>
        <location evidence="1">Centriole</location>
    </subcellularLocation>
</comment>
<dbReference type="InterPro" id="IPR051241">
    <property type="entry name" value="DZIP_RILPL"/>
</dbReference>
<reference evidence="10" key="2">
    <citation type="journal article" date="2007" name="Science">
        <title>Draft genome sequence of the sexually transmitted pathogen Trichomonas vaginalis.</title>
        <authorList>
            <person name="Carlton J.M."/>
            <person name="Hirt R.P."/>
            <person name="Silva J.C."/>
            <person name="Delcher A.L."/>
            <person name="Schatz M."/>
            <person name="Zhao Q."/>
            <person name="Wortman J.R."/>
            <person name="Bidwell S.L."/>
            <person name="Alsmark U.C.M."/>
            <person name="Besteiro S."/>
            <person name="Sicheritz-Ponten T."/>
            <person name="Noel C.J."/>
            <person name="Dacks J.B."/>
            <person name="Foster P.G."/>
            <person name="Simillion C."/>
            <person name="Van de Peer Y."/>
            <person name="Miranda-Saavedra D."/>
            <person name="Barton G.J."/>
            <person name="Westrop G.D."/>
            <person name="Mueller S."/>
            <person name="Dessi D."/>
            <person name="Fiori P.L."/>
            <person name="Ren Q."/>
            <person name="Paulsen I."/>
            <person name="Zhang H."/>
            <person name="Bastida-Corcuera F.D."/>
            <person name="Simoes-Barbosa A."/>
            <person name="Brown M.T."/>
            <person name="Hayes R.D."/>
            <person name="Mukherjee M."/>
            <person name="Okumura C.Y."/>
            <person name="Schneider R."/>
            <person name="Smith A.J."/>
            <person name="Vanacova S."/>
            <person name="Villalvazo M."/>
            <person name="Haas B.J."/>
            <person name="Pertea M."/>
            <person name="Feldblyum T.V."/>
            <person name="Utterback T.R."/>
            <person name="Shu C.L."/>
            <person name="Osoegawa K."/>
            <person name="de Jong P.J."/>
            <person name="Hrdy I."/>
            <person name="Horvathova L."/>
            <person name="Zubacova Z."/>
            <person name="Dolezal P."/>
            <person name="Malik S.B."/>
            <person name="Logsdon J.M. Jr."/>
            <person name="Henze K."/>
            <person name="Gupta A."/>
            <person name="Wang C.C."/>
            <person name="Dunne R.L."/>
            <person name="Upcroft J.A."/>
            <person name="Upcroft P."/>
            <person name="White O."/>
            <person name="Salzberg S.L."/>
            <person name="Tang P."/>
            <person name="Chiu C.-H."/>
            <person name="Lee Y.-S."/>
            <person name="Embley T.M."/>
            <person name="Coombs G.H."/>
            <person name="Mottram J.C."/>
            <person name="Tachezy J."/>
            <person name="Fraser-Liggett C.M."/>
            <person name="Johnson P.J."/>
        </authorList>
    </citation>
    <scope>NUCLEOTIDE SEQUENCE [LARGE SCALE GENOMIC DNA]</scope>
    <source>
        <strain evidence="10">G3</strain>
    </source>
</reference>
<keyword evidence="6" id="KW-0966">Cell projection</keyword>
<comment type="similarity">
    <text evidence="3">Belongs to the DZIP C2H2-type zinc-finger protein family.</text>
</comment>
<evidence type="ECO:0000256" key="8">
    <source>
        <dbReference type="SAM" id="MobiDB-lite"/>
    </source>
</evidence>
<dbReference type="InterPro" id="IPR013087">
    <property type="entry name" value="Znf_C2H2_type"/>
</dbReference>
<evidence type="ECO:0000256" key="6">
    <source>
        <dbReference type="ARBA" id="ARBA00023273"/>
    </source>
</evidence>